<dbReference type="SUPFAM" id="SSF51283">
    <property type="entry name" value="dUTPase-like"/>
    <property type="match status" value="1"/>
</dbReference>
<dbReference type="InterPro" id="IPR033704">
    <property type="entry name" value="dUTPase_trimeric"/>
</dbReference>
<evidence type="ECO:0000313" key="8">
    <source>
        <dbReference type="Proteomes" id="UP000552709"/>
    </source>
</evidence>
<evidence type="ECO:0000256" key="1">
    <source>
        <dbReference type="ARBA" id="ARBA00006581"/>
    </source>
</evidence>
<dbReference type="Gene3D" id="2.70.40.10">
    <property type="match status" value="1"/>
</dbReference>
<gene>
    <name evidence="7" type="ORF">HNQ08_001744</name>
</gene>
<dbReference type="PANTHER" id="PTHR11241">
    <property type="entry name" value="DEOXYURIDINE 5'-TRIPHOSPHATE NUCLEOTIDOHYDROLASE"/>
    <property type="match status" value="1"/>
</dbReference>
<dbReference type="GO" id="GO:0006226">
    <property type="term" value="P:dUMP biosynthetic process"/>
    <property type="evidence" value="ECO:0007669"/>
    <property type="project" value="InterPro"/>
</dbReference>
<reference evidence="7 8" key="1">
    <citation type="submission" date="2020-08" db="EMBL/GenBank/DDBJ databases">
        <title>Genomic Encyclopedia of Type Strains, Phase IV (KMG-IV): sequencing the most valuable type-strain genomes for metagenomic binning, comparative biology and taxonomic classification.</title>
        <authorList>
            <person name="Goeker M."/>
        </authorList>
    </citation>
    <scope>NUCLEOTIDE SEQUENCE [LARGE SCALE GENOMIC DNA]</scope>
    <source>
        <strain evidence="7 8">DSM 27939</strain>
    </source>
</reference>
<keyword evidence="3 7" id="KW-0378">Hydrolase</keyword>
<dbReference type="InterPro" id="IPR029054">
    <property type="entry name" value="dUTPase-like"/>
</dbReference>
<dbReference type="EMBL" id="JACHFL010000003">
    <property type="protein sequence ID" value="MBB5362649.1"/>
    <property type="molecule type" value="Genomic_DNA"/>
</dbReference>
<keyword evidence="4" id="KW-0546">Nucleotide metabolism</keyword>
<evidence type="ECO:0000256" key="3">
    <source>
        <dbReference type="ARBA" id="ARBA00022801"/>
    </source>
</evidence>
<dbReference type="InterPro" id="IPR008181">
    <property type="entry name" value="dUTPase"/>
</dbReference>
<dbReference type="EC" id="3.6.1.23" evidence="2"/>
<comment type="catalytic activity">
    <reaction evidence="5">
        <text>dUTP + H2O = dUMP + diphosphate + H(+)</text>
        <dbReference type="Rhea" id="RHEA:10248"/>
        <dbReference type="ChEBI" id="CHEBI:15377"/>
        <dbReference type="ChEBI" id="CHEBI:15378"/>
        <dbReference type="ChEBI" id="CHEBI:33019"/>
        <dbReference type="ChEBI" id="CHEBI:61555"/>
        <dbReference type="ChEBI" id="CHEBI:246422"/>
        <dbReference type="EC" id="3.6.1.23"/>
    </reaction>
</comment>
<comment type="caution">
    <text evidence="7">The sequence shown here is derived from an EMBL/GenBank/DDBJ whole genome shotgun (WGS) entry which is preliminary data.</text>
</comment>
<name>A0A7W8JVZ2_9DEIO</name>
<protein>
    <recommendedName>
        <fullName evidence="2">dUTP diphosphatase</fullName>
        <ecNumber evidence="2">3.6.1.23</ecNumber>
    </recommendedName>
</protein>
<evidence type="ECO:0000256" key="2">
    <source>
        <dbReference type="ARBA" id="ARBA00012379"/>
    </source>
</evidence>
<dbReference type="InterPro" id="IPR036157">
    <property type="entry name" value="dUTPase-like_sf"/>
</dbReference>
<sequence>MAAAERRGYVVEREPMERKRGFEVVADQHREHPKTEIQLPRRGSRRSAGYDLHTPVGFTLAPATRTVVVTDLKAYMLPDEVLSVYPRSSVGLRGVMLTNTVGVVDADYHSNSDNDGNIRLSLHNIGPESFTVRAGDRIAQAIFTKYLLADGDNFTAGPERQGGSGHTGR</sequence>
<dbReference type="GO" id="GO:0004170">
    <property type="term" value="F:dUTP diphosphatase activity"/>
    <property type="evidence" value="ECO:0007669"/>
    <property type="project" value="UniProtKB-EC"/>
</dbReference>
<keyword evidence="8" id="KW-1185">Reference proteome</keyword>
<proteinExistence type="inferred from homology"/>
<evidence type="ECO:0000256" key="4">
    <source>
        <dbReference type="ARBA" id="ARBA00023080"/>
    </source>
</evidence>
<dbReference type="CDD" id="cd07557">
    <property type="entry name" value="trimeric_dUTPase"/>
    <property type="match status" value="1"/>
</dbReference>
<dbReference type="GO" id="GO:0046081">
    <property type="term" value="P:dUTP catabolic process"/>
    <property type="evidence" value="ECO:0007669"/>
    <property type="project" value="InterPro"/>
</dbReference>
<organism evidence="7 8">
    <name type="scientific">Deinococcus humi</name>
    <dbReference type="NCBI Taxonomy" id="662880"/>
    <lineage>
        <taxon>Bacteria</taxon>
        <taxon>Thermotogati</taxon>
        <taxon>Deinococcota</taxon>
        <taxon>Deinococci</taxon>
        <taxon>Deinococcales</taxon>
        <taxon>Deinococcaceae</taxon>
        <taxon>Deinococcus</taxon>
    </lineage>
</organism>
<feature type="domain" description="dUTPase-like" evidence="6">
    <location>
        <begin position="36"/>
        <end position="164"/>
    </location>
</feature>
<accession>A0A7W8JVZ2</accession>
<dbReference type="GO" id="GO:0000287">
    <property type="term" value="F:magnesium ion binding"/>
    <property type="evidence" value="ECO:0007669"/>
    <property type="project" value="InterPro"/>
</dbReference>
<comment type="similarity">
    <text evidence="1">Belongs to the dUTPase family.</text>
</comment>
<evidence type="ECO:0000259" key="6">
    <source>
        <dbReference type="Pfam" id="PF00692"/>
    </source>
</evidence>
<dbReference type="PANTHER" id="PTHR11241:SF0">
    <property type="entry name" value="DEOXYURIDINE 5'-TRIPHOSPHATE NUCLEOTIDOHYDROLASE"/>
    <property type="match status" value="1"/>
</dbReference>
<evidence type="ECO:0000313" key="7">
    <source>
        <dbReference type="EMBL" id="MBB5362649.1"/>
    </source>
</evidence>
<dbReference type="Pfam" id="PF00692">
    <property type="entry name" value="dUTPase"/>
    <property type="match status" value="1"/>
</dbReference>
<dbReference type="AlphaFoldDB" id="A0A7W8JVZ2"/>
<evidence type="ECO:0000256" key="5">
    <source>
        <dbReference type="ARBA" id="ARBA00047686"/>
    </source>
</evidence>
<dbReference type="Proteomes" id="UP000552709">
    <property type="component" value="Unassembled WGS sequence"/>
</dbReference>